<gene>
    <name evidence="1" type="ORF">ETSY2_29275</name>
</gene>
<protein>
    <submittedName>
        <fullName evidence="1">Uncharacterized protein</fullName>
    </submittedName>
</protein>
<dbReference type="HOGENOM" id="CLU_2104529_0_0_7"/>
<proteinExistence type="predicted"/>
<dbReference type="AlphaFoldDB" id="W4M338"/>
<dbReference type="EMBL" id="AZHX01001242">
    <property type="protein sequence ID" value="ETX04346.1"/>
    <property type="molecule type" value="Genomic_DNA"/>
</dbReference>
<evidence type="ECO:0000313" key="1">
    <source>
        <dbReference type="EMBL" id="ETX04346.1"/>
    </source>
</evidence>
<name>W4M338_9BACT</name>
<evidence type="ECO:0000313" key="2">
    <source>
        <dbReference type="Proteomes" id="UP000019140"/>
    </source>
</evidence>
<sequence>MASHGLAVHFNETQWLWVAGHWHAEMLGRQGWDRARMQQYIHERAWRPRSAYKRLGAIRGGLTPEDDDTRVYAAPKPEDILIIKAGGDSGIYSELIKIYYGLLAHTTRIRIPDTA</sequence>
<accession>W4M338</accession>
<keyword evidence="2" id="KW-1185">Reference proteome</keyword>
<organism evidence="1 2">
    <name type="scientific">Candidatus Entotheonella gemina</name>
    <dbReference type="NCBI Taxonomy" id="1429439"/>
    <lineage>
        <taxon>Bacteria</taxon>
        <taxon>Pseudomonadati</taxon>
        <taxon>Nitrospinota/Tectimicrobiota group</taxon>
        <taxon>Candidatus Tectimicrobiota</taxon>
        <taxon>Candidatus Entotheonellia</taxon>
        <taxon>Candidatus Entotheonellales</taxon>
        <taxon>Candidatus Entotheonellaceae</taxon>
        <taxon>Candidatus Entotheonella</taxon>
    </lineage>
</organism>
<dbReference type="Proteomes" id="UP000019140">
    <property type="component" value="Unassembled WGS sequence"/>
</dbReference>
<reference evidence="1 2" key="1">
    <citation type="journal article" date="2014" name="Nature">
        <title>An environmental bacterial taxon with a large and distinct metabolic repertoire.</title>
        <authorList>
            <person name="Wilson M.C."/>
            <person name="Mori T."/>
            <person name="Ruckert C."/>
            <person name="Uria A.R."/>
            <person name="Helf M.J."/>
            <person name="Takada K."/>
            <person name="Gernert C."/>
            <person name="Steffens U.A."/>
            <person name="Heycke N."/>
            <person name="Schmitt S."/>
            <person name="Rinke C."/>
            <person name="Helfrich E.J."/>
            <person name="Brachmann A.O."/>
            <person name="Gurgui C."/>
            <person name="Wakimoto T."/>
            <person name="Kracht M."/>
            <person name="Crusemann M."/>
            <person name="Hentschel U."/>
            <person name="Abe I."/>
            <person name="Matsunaga S."/>
            <person name="Kalinowski J."/>
            <person name="Takeyama H."/>
            <person name="Piel J."/>
        </authorList>
    </citation>
    <scope>NUCLEOTIDE SEQUENCE [LARGE SCALE GENOMIC DNA]</scope>
    <source>
        <strain evidence="2">TSY2</strain>
    </source>
</reference>
<comment type="caution">
    <text evidence="1">The sequence shown here is derived from an EMBL/GenBank/DDBJ whole genome shotgun (WGS) entry which is preliminary data.</text>
</comment>